<protein>
    <recommendedName>
        <fullName evidence="2">DUF2695 domain-containing protein</fullName>
    </recommendedName>
</protein>
<evidence type="ECO:0008006" key="2">
    <source>
        <dbReference type="Google" id="ProtNLM"/>
    </source>
</evidence>
<proteinExistence type="predicted"/>
<organism evidence="1">
    <name type="scientific">marine sediment metagenome</name>
    <dbReference type="NCBI Taxonomy" id="412755"/>
    <lineage>
        <taxon>unclassified sequences</taxon>
        <taxon>metagenomes</taxon>
        <taxon>ecological metagenomes</taxon>
    </lineage>
</organism>
<dbReference type="EMBL" id="LAZR01009363">
    <property type="protein sequence ID" value="KKM73084.1"/>
    <property type="molecule type" value="Genomic_DNA"/>
</dbReference>
<reference evidence="1" key="1">
    <citation type="journal article" date="2015" name="Nature">
        <title>Complex archaea that bridge the gap between prokaryotes and eukaryotes.</title>
        <authorList>
            <person name="Spang A."/>
            <person name="Saw J.H."/>
            <person name="Jorgensen S.L."/>
            <person name="Zaremba-Niedzwiedzka K."/>
            <person name="Martijn J."/>
            <person name="Lind A.E."/>
            <person name="van Eijk R."/>
            <person name="Schleper C."/>
            <person name="Guy L."/>
            <person name="Ettema T.J."/>
        </authorList>
    </citation>
    <scope>NUCLEOTIDE SEQUENCE</scope>
</reference>
<comment type="caution">
    <text evidence="1">The sequence shown here is derived from an EMBL/GenBank/DDBJ whole genome shotgun (WGS) entry which is preliminary data.</text>
</comment>
<accession>A0A0F9JTD1</accession>
<evidence type="ECO:0000313" key="1">
    <source>
        <dbReference type="EMBL" id="KKM73084.1"/>
    </source>
</evidence>
<sequence length="201" mass="23422">MKKERAIIIKDPRLRRIRNEFRNLLQSWTSKVRSDLQDKAFVYIENHEDDKLREINIKVSNLDIMEEKSIILCPDCGRRDQDMVYVPTIPSTNEWNVPNPYATYTHEWICMDCNSKRVHIADLREEILTGMTMMDIEEFLDRLSGGEGVGLSRSGWKCNGYEESERILFEMGIEKDTQGKFLELCGHYGGYCDCEILLNAA</sequence>
<name>A0A0F9JTD1_9ZZZZ</name>
<gene>
    <name evidence="1" type="ORF">LCGC14_1414030</name>
</gene>
<dbReference type="AlphaFoldDB" id="A0A0F9JTD1"/>